<evidence type="ECO:0000313" key="2">
    <source>
        <dbReference type="Proteomes" id="UP001164250"/>
    </source>
</evidence>
<evidence type="ECO:0000313" key="1">
    <source>
        <dbReference type="EMBL" id="KAJ0083087.1"/>
    </source>
</evidence>
<organism evidence="1 2">
    <name type="scientific">Pistacia atlantica</name>
    <dbReference type="NCBI Taxonomy" id="434234"/>
    <lineage>
        <taxon>Eukaryota</taxon>
        <taxon>Viridiplantae</taxon>
        <taxon>Streptophyta</taxon>
        <taxon>Embryophyta</taxon>
        <taxon>Tracheophyta</taxon>
        <taxon>Spermatophyta</taxon>
        <taxon>Magnoliopsida</taxon>
        <taxon>eudicotyledons</taxon>
        <taxon>Gunneridae</taxon>
        <taxon>Pentapetalae</taxon>
        <taxon>rosids</taxon>
        <taxon>malvids</taxon>
        <taxon>Sapindales</taxon>
        <taxon>Anacardiaceae</taxon>
        <taxon>Pistacia</taxon>
    </lineage>
</organism>
<proteinExistence type="predicted"/>
<dbReference type="Proteomes" id="UP001164250">
    <property type="component" value="Chromosome 12"/>
</dbReference>
<comment type="caution">
    <text evidence="1">The sequence shown here is derived from an EMBL/GenBank/DDBJ whole genome shotgun (WGS) entry which is preliminary data.</text>
</comment>
<protein>
    <submittedName>
        <fullName evidence="1">Uncharacterized protein</fullName>
    </submittedName>
</protein>
<sequence length="47" mass="5459">MPRLLIQHPPIYTICLHPETAETLSRSLLQFKHTPPCKYCPRLLETA</sequence>
<dbReference type="EMBL" id="CM047908">
    <property type="protein sequence ID" value="KAJ0083087.1"/>
    <property type="molecule type" value="Genomic_DNA"/>
</dbReference>
<name>A0ACC1A7Q9_9ROSI</name>
<gene>
    <name evidence="1" type="ORF">Patl1_12073</name>
</gene>
<reference evidence="2" key="1">
    <citation type="journal article" date="2023" name="G3 (Bethesda)">
        <title>Genome assembly and association tests identify interacting loci associated with vigor, precocity, and sex in interspecific pistachio rootstocks.</title>
        <authorList>
            <person name="Palmer W."/>
            <person name="Jacygrad E."/>
            <person name="Sagayaradj S."/>
            <person name="Cavanaugh K."/>
            <person name="Han R."/>
            <person name="Bertier L."/>
            <person name="Beede B."/>
            <person name="Kafkas S."/>
            <person name="Golino D."/>
            <person name="Preece J."/>
            <person name="Michelmore R."/>
        </authorList>
    </citation>
    <scope>NUCLEOTIDE SEQUENCE [LARGE SCALE GENOMIC DNA]</scope>
</reference>
<keyword evidence="2" id="KW-1185">Reference proteome</keyword>
<accession>A0ACC1A7Q9</accession>